<evidence type="ECO:0000256" key="5">
    <source>
        <dbReference type="ARBA" id="ARBA00048128"/>
    </source>
</evidence>
<reference evidence="7 8" key="1">
    <citation type="journal article" date="2016" name="Nat. Commun.">
        <title>Thousands of microbial genomes shed light on interconnected biogeochemical processes in an aquifer system.</title>
        <authorList>
            <person name="Anantharaman K."/>
            <person name="Brown C.T."/>
            <person name="Hug L.A."/>
            <person name="Sharon I."/>
            <person name="Castelle C.J."/>
            <person name="Probst A.J."/>
            <person name="Thomas B.C."/>
            <person name="Singh A."/>
            <person name="Wilkins M.J."/>
            <person name="Karaoz U."/>
            <person name="Brodie E.L."/>
            <person name="Williams K.H."/>
            <person name="Hubbard S.S."/>
            <person name="Banfield J.F."/>
        </authorList>
    </citation>
    <scope>NUCLEOTIDE SEQUENCE [LARGE SCALE GENOMIC DNA]</scope>
</reference>
<dbReference type="PANTHER" id="PTHR43197">
    <property type="entry name" value="UTP--GLUCOSE-1-PHOSPHATE URIDYLYLTRANSFERASE"/>
    <property type="match status" value="1"/>
</dbReference>
<dbReference type="PANTHER" id="PTHR43197:SF1">
    <property type="entry name" value="UTP--GLUCOSE-1-PHOSPHATE URIDYLYLTRANSFERASE"/>
    <property type="match status" value="1"/>
</dbReference>
<keyword evidence="3" id="KW-0808">Transferase</keyword>
<dbReference type="Proteomes" id="UP000178517">
    <property type="component" value="Unassembled WGS sequence"/>
</dbReference>
<sequence>MSEIKRAILLVGGYGSRLWPLTKVIPKSLLGVVDKPVIHYILEEIAASGIKEVVVVTGPDRSHALFEDYFDHEIKRLYNLTIILRTQPIPRGMVHALQCGILDNSPTAVLVGDDIFVSRVPALKELVLTYRKLQESLISLYRVPTKEAHRYGMVKTKEKNSIHTIIDLVEKPKTKKEIPSDFSIFGRYILTSPLIELIQEFPISHDKELFLPNVFRAFLKKGGILYGREIKGERFDAGSFLGLLEAQVYFGLKNKTISKEFKKYLKRFV</sequence>
<evidence type="ECO:0000256" key="4">
    <source>
        <dbReference type="ARBA" id="ARBA00022695"/>
    </source>
</evidence>
<feature type="domain" description="Nucleotidyl transferase" evidence="6">
    <location>
        <begin position="7"/>
        <end position="247"/>
    </location>
</feature>
<name>A0A1G1ZNG0_9BACT</name>
<dbReference type="STRING" id="1798406.A3A04_00705"/>
<evidence type="ECO:0000256" key="2">
    <source>
        <dbReference type="ARBA" id="ARBA00012415"/>
    </source>
</evidence>
<protein>
    <recommendedName>
        <fullName evidence="2">UTP--glucose-1-phosphate uridylyltransferase</fullName>
        <ecNumber evidence="2">2.7.7.9</ecNumber>
    </recommendedName>
</protein>
<comment type="caution">
    <text evidence="7">The sequence shown here is derived from an EMBL/GenBank/DDBJ whole genome shotgun (WGS) entry which is preliminary data.</text>
</comment>
<dbReference type="Gene3D" id="3.90.550.10">
    <property type="entry name" value="Spore Coat Polysaccharide Biosynthesis Protein SpsA, Chain A"/>
    <property type="match status" value="1"/>
</dbReference>
<evidence type="ECO:0000313" key="7">
    <source>
        <dbReference type="EMBL" id="OGY66071.1"/>
    </source>
</evidence>
<evidence type="ECO:0000313" key="8">
    <source>
        <dbReference type="Proteomes" id="UP000178517"/>
    </source>
</evidence>
<dbReference type="InterPro" id="IPR005835">
    <property type="entry name" value="NTP_transferase_dom"/>
</dbReference>
<dbReference type="GO" id="GO:0003983">
    <property type="term" value="F:UTP:glucose-1-phosphate uridylyltransferase activity"/>
    <property type="evidence" value="ECO:0007669"/>
    <property type="project" value="UniProtKB-EC"/>
</dbReference>
<evidence type="ECO:0000256" key="3">
    <source>
        <dbReference type="ARBA" id="ARBA00022679"/>
    </source>
</evidence>
<proteinExistence type="inferred from homology"/>
<evidence type="ECO:0000256" key="1">
    <source>
        <dbReference type="ARBA" id="ARBA00006890"/>
    </source>
</evidence>
<dbReference type="GO" id="GO:0006011">
    <property type="term" value="P:UDP-alpha-D-glucose metabolic process"/>
    <property type="evidence" value="ECO:0007669"/>
    <property type="project" value="InterPro"/>
</dbReference>
<dbReference type="Pfam" id="PF00483">
    <property type="entry name" value="NTP_transferase"/>
    <property type="match status" value="1"/>
</dbReference>
<dbReference type="AlphaFoldDB" id="A0A1G1ZNG0"/>
<dbReference type="EMBL" id="MHJI01000010">
    <property type="protein sequence ID" value="OGY66071.1"/>
    <property type="molecule type" value="Genomic_DNA"/>
</dbReference>
<evidence type="ECO:0000259" key="6">
    <source>
        <dbReference type="Pfam" id="PF00483"/>
    </source>
</evidence>
<comment type="similarity">
    <text evidence="1">Belongs to the UDPGP type 2 family.</text>
</comment>
<dbReference type="EC" id="2.7.7.9" evidence="2"/>
<comment type="catalytic activity">
    <reaction evidence="5">
        <text>alpha-D-glucose 1-phosphate + UTP + H(+) = UDP-alpha-D-glucose + diphosphate</text>
        <dbReference type="Rhea" id="RHEA:19889"/>
        <dbReference type="ChEBI" id="CHEBI:15378"/>
        <dbReference type="ChEBI" id="CHEBI:33019"/>
        <dbReference type="ChEBI" id="CHEBI:46398"/>
        <dbReference type="ChEBI" id="CHEBI:58601"/>
        <dbReference type="ChEBI" id="CHEBI:58885"/>
        <dbReference type="EC" id="2.7.7.9"/>
    </reaction>
</comment>
<dbReference type="SUPFAM" id="SSF53448">
    <property type="entry name" value="Nucleotide-diphospho-sugar transferases"/>
    <property type="match status" value="1"/>
</dbReference>
<gene>
    <name evidence="7" type="ORF">A3A04_00705</name>
</gene>
<dbReference type="InterPro" id="IPR005771">
    <property type="entry name" value="GalU_uridylyltTrfase_bac/arc"/>
</dbReference>
<organism evidence="7 8">
    <name type="scientific">Candidatus Harrisonbacteria bacterium RIFCSPLOWO2_01_FULL_40_28</name>
    <dbReference type="NCBI Taxonomy" id="1798406"/>
    <lineage>
        <taxon>Bacteria</taxon>
        <taxon>Candidatus Harrisoniibacteriota</taxon>
    </lineage>
</organism>
<accession>A0A1G1ZNG0</accession>
<dbReference type="InterPro" id="IPR029044">
    <property type="entry name" value="Nucleotide-diphossugar_trans"/>
</dbReference>
<keyword evidence="4" id="KW-0548">Nucleotidyltransferase</keyword>